<dbReference type="PRINTS" id="PR01640">
    <property type="entry name" value="PROFILINPLNT"/>
</dbReference>
<comment type="subunit">
    <text evidence="3">Occurs in many kinds of cells as a complex with monomeric actin in a 1:1 ratio.</text>
</comment>
<dbReference type="GO" id="GO:0005938">
    <property type="term" value="C:cell cortex"/>
    <property type="evidence" value="ECO:0007669"/>
    <property type="project" value="TreeGrafter"/>
</dbReference>
<comment type="caution">
    <text evidence="8">The sequence shown here is derived from an EMBL/GenBank/DDBJ whole genome shotgun (WGS) entry which is preliminary data.</text>
</comment>
<evidence type="ECO:0000256" key="7">
    <source>
        <dbReference type="RuleBase" id="RU003909"/>
    </source>
</evidence>
<dbReference type="PANTHER" id="PTHR11604:SF0">
    <property type="entry name" value="PROFILIN"/>
    <property type="match status" value="1"/>
</dbReference>
<dbReference type="OrthoDB" id="421374at2759"/>
<dbReference type="PRINTS" id="PR00392">
    <property type="entry name" value="PROFILIN"/>
</dbReference>
<evidence type="ECO:0000256" key="2">
    <source>
        <dbReference type="ARBA" id="ARBA00010058"/>
    </source>
</evidence>
<keyword evidence="6" id="KW-0206">Cytoskeleton</keyword>
<evidence type="ECO:0000313" key="8">
    <source>
        <dbReference type="EMBL" id="CAI5454662.1"/>
    </source>
</evidence>
<evidence type="ECO:0000256" key="1">
    <source>
        <dbReference type="ARBA" id="ARBA00004245"/>
    </source>
</evidence>
<dbReference type="Gene3D" id="3.30.450.30">
    <property type="entry name" value="Dynein light chain 2a, cytoplasmic"/>
    <property type="match status" value="1"/>
</dbReference>
<reference evidence="8" key="1">
    <citation type="submission" date="2022-11" db="EMBL/GenBank/DDBJ databases">
        <authorList>
            <person name="Kikuchi T."/>
        </authorList>
    </citation>
    <scope>NUCLEOTIDE SEQUENCE</scope>
    <source>
        <strain evidence="8">PS1010</strain>
    </source>
</reference>
<dbReference type="SUPFAM" id="SSF55770">
    <property type="entry name" value="Profilin (actin-binding protein)"/>
    <property type="match status" value="1"/>
</dbReference>
<sequence length="182" mass="20324">MSPEPQRFFNDETNGYFIINSSIFEKSFLSFRKNQWPLKKHNTAEDEEVCSFCLPRDITHYIVNNNLIGSGNVSKAAICGFDGAIWAKSDNFDIDVEEAVAAGKSFAQQDALLGTGLRFEKKKYLVLNADDDRIIGKQGASGFFIYKTTQAVIISIYEQGLQPEQCSKTTGALADYFKSIGY</sequence>
<evidence type="ECO:0000256" key="4">
    <source>
        <dbReference type="ARBA" id="ARBA00022490"/>
    </source>
</evidence>
<dbReference type="Pfam" id="PF00235">
    <property type="entry name" value="Profilin"/>
    <property type="match status" value="1"/>
</dbReference>
<dbReference type="GO" id="GO:0005856">
    <property type="term" value="C:cytoskeleton"/>
    <property type="evidence" value="ECO:0007669"/>
    <property type="project" value="UniProtKB-SubCell"/>
</dbReference>
<evidence type="ECO:0000256" key="6">
    <source>
        <dbReference type="ARBA" id="ARBA00023212"/>
    </source>
</evidence>
<keyword evidence="4" id="KW-0963">Cytoplasm</keyword>
<gene>
    <name evidence="8" type="ORF">CAMP_LOCUS17299</name>
</gene>
<evidence type="ECO:0000313" key="9">
    <source>
        <dbReference type="Proteomes" id="UP001152747"/>
    </source>
</evidence>
<keyword evidence="9" id="KW-1185">Reference proteome</keyword>
<keyword evidence="5 7" id="KW-0009">Actin-binding</keyword>
<organism evidence="8 9">
    <name type="scientific">Caenorhabditis angaria</name>
    <dbReference type="NCBI Taxonomy" id="860376"/>
    <lineage>
        <taxon>Eukaryota</taxon>
        <taxon>Metazoa</taxon>
        <taxon>Ecdysozoa</taxon>
        <taxon>Nematoda</taxon>
        <taxon>Chromadorea</taxon>
        <taxon>Rhabditida</taxon>
        <taxon>Rhabditina</taxon>
        <taxon>Rhabditomorpha</taxon>
        <taxon>Rhabditoidea</taxon>
        <taxon>Rhabditidae</taxon>
        <taxon>Peloderinae</taxon>
        <taxon>Caenorhabditis</taxon>
    </lineage>
</organism>
<dbReference type="InterPro" id="IPR005455">
    <property type="entry name" value="PFN_euk"/>
</dbReference>
<protein>
    <recommendedName>
        <fullName evidence="7">Profilin</fullName>
    </recommendedName>
</protein>
<dbReference type="AlphaFoldDB" id="A0A9P1NAV2"/>
<dbReference type="CDD" id="cd00148">
    <property type="entry name" value="PROF"/>
    <property type="match status" value="1"/>
</dbReference>
<dbReference type="SMART" id="SM00392">
    <property type="entry name" value="PROF"/>
    <property type="match status" value="1"/>
</dbReference>
<dbReference type="PANTHER" id="PTHR11604">
    <property type="entry name" value="PROFILIN"/>
    <property type="match status" value="1"/>
</dbReference>
<proteinExistence type="inferred from homology"/>
<dbReference type="EMBL" id="CANHGI010000006">
    <property type="protein sequence ID" value="CAI5454662.1"/>
    <property type="molecule type" value="Genomic_DNA"/>
</dbReference>
<name>A0A9P1NAV2_9PELO</name>
<accession>A0A9P1NAV2</accession>
<dbReference type="InterPro" id="IPR036140">
    <property type="entry name" value="PFN_sf"/>
</dbReference>
<evidence type="ECO:0000256" key="5">
    <source>
        <dbReference type="ARBA" id="ARBA00023203"/>
    </source>
</evidence>
<comment type="subcellular location">
    <subcellularLocation>
        <location evidence="1">Cytoplasm</location>
        <location evidence="1">Cytoskeleton</location>
    </subcellularLocation>
</comment>
<evidence type="ECO:0000256" key="3">
    <source>
        <dbReference type="ARBA" id="ARBA00011583"/>
    </source>
</evidence>
<comment type="similarity">
    <text evidence="2 7">Belongs to the profilin family.</text>
</comment>
<dbReference type="InterPro" id="IPR048278">
    <property type="entry name" value="PFN"/>
</dbReference>
<dbReference type="FunFam" id="3.30.450.30:FF:000030">
    <property type="entry name" value="Profilin"/>
    <property type="match status" value="1"/>
</dbReference>
<dbReference type="Proteomes" id="UP001152747">
    <property type="component" value="Unassembled WGS sequence"/>
</dbReference>
<dbReference type="GO" id="GO:0003785">
    <property type="term" value="F:actin monomer binding"/>
    <property type="evidence" value="ECO:0007669"/>
    <property type="project" value="TreeGrafter"/>
</dbReference>